<dbReference type="SMART" id="SM00099">
    <property type="entry name" value="btg1"/>
    <property type="match status" value="1"/>
</dbReference>
<evidence type="ECO:0000313" key="4">
    <source>
        <dbReference type="Proteomes" id="UP000050525"/>
    </source>
</evidence>
<dbReference type="Pfam" id="PF07742">
    <property type="entry name" value="BTG"/>
    <property type="match status" value="1"/>
</dbReference>
<dbReference type="PRINTS" id="PR00310">
    <property type="entry name" value="ANTIPRLFBTG1"/>
</dbReference>
<dbReference type="eggNOG" id="KOG4006">
    <property type="taxonomic scope" value="Eukaryota"/>
</dbReference>
<dbReference type="GO" id="GO:0005737">
    <property type="term" value="C:cytoplasm"/>
    <property type="evidence" value="ECO:0007669"/>
    <property type="project" value="TreeGrafter"/>
</dbReference>
<dbReference type="KEGG" id="amj:102560710"/>
<protein>
    <submittedName>
        <fullName evidence="3">Protein BTG4</fullName>
    </submittedName>
</protein>
<dbReference type="STRING" id="8496.A0A151NG43"/>
<dbReference type="SUPFAM" id="SSF160696">
    <property type="entry name" value="BTG domain-like"/>
    <property type="match status" value="1"/>
</dbReference>
<dbReference type="PANTHER" id="PTHR22978">
    <property type="entry name" value="B-CELL TRANSLOCATION GENE"/>
    <property type="match status" value="1"/>
</dbReference>
<dbReference type="InterPro" id="IPR036054">
    <property type="entry name" value="BTG-like_sf"/>
</dbReference>
<name>A0A151NG43_ALLMI</name>
<dbReference type="OrthoDB" id="19928at2759"/>
<dbReference type="PANTHER" id="PTHR22978:SF5">
    <property type="entry name" value="PROTEIN BTG4"/>
    <property type="match status" value="1"/>
</dbReference>
<comment type="caution">
    <text evidence="3">The sequence shown here is derived from an EMBL/GenBank/DDBJ whole genome shotgun (WGS) entry which is preliminary data.</text>
</comment>
<evidence type="ECO:0000256" key="1">
    <source>
        <dbReference type="ARBA" id="ARBA00007989"/>
    </source>
</evidence>
<dbReference type="GO" id="GO:0005634">
    <property type="term" value="C:nucleus"/>
    <property type="evidence" value="ECO:0007669"/>
    <property type="project" value="TreeGrafter"/>
</dbReference>
<evidence type="ECO:0000259" key="2">
    <source>
        <dbReference type="SMART" id="SM00099"/>
    </source>
</evidence>
<dbReference type="GeneID" id="102560710"/>
<dbReference type="RefSeq" id="XP_006271413.1">
    <property type="nucleotide sequence ID" value="XM_006271351.4"/>
</dbReference>
<dbReference type="InterPro" id="IPR033332">
    <property type="entry name" value="BTG"/>
</dbReference>
<sequence>MKDEIAATVVFITRLVKKQDKLSKHTTEKFAAKLTTILFEKYKNHWYLDNPSKGQAFRCIRINQHQARDPVLEQACAESNVDFEKLCLPPEMTIWVDPFDVCCRYGEKNLPFTIAHFEGEEDRELSQRISQAVDRATLEYLSGASSDEEGYRKEPKAIPTVSNPNSVYQFSDYCKLPMQSWSQYLRRKTYVTNSLHLASACFPQHKGYKVYKPMAAFTGPRVDRYHWVNTKR</sequence>
<dbReference type="AlphaFoldDB" id="A0A151NG43"/>
<dbReference type="InterPro" id="IPR002087">
    <property type="entry name" value="Anti_prolifrtn"/>
</dbReference>
<dbReference type="FunFam" id="3.90.640.90:FF:000002">
    <property type="entry name" value="BTG anti-proliferation factor 4"/>
    <property type="match status" value="1"/>
</dbReference>
<dbReference type="CTD" id="54766"/>
<comment type="similarity">
    <text evidence="1">Belongs to the BTG family.</text>
</comment>
<dbReference type="Gene3D" id="3.90.640.90">
    <property type="entry name" value="Anti-proliferative protein, N-terminal domain"/>
    <property type="match status" value="1"/>
</dbReference>
<organism evidence="3 4">
    <name type="scientific">Alligator mississippiensis</name>
    <name type="common">American alligator</name>
    <dbReference type="NCBI Taxonomy" id="8496"/>
    <lineage>
        <taxon>Eukaryota</taxon>
        <taxon>Metazoa</taxon>
        <taxon>Chordata</taxon>
        <taxon>Craniata</taxon>
        <taxon>Vertebrata</taxon>
        <taxon>Euteleostomi</taxon>
        <taxon>Archelosauria</taxon>
        <taxon>Archosauria</taxon>
        <taxon>Crocodylia</taxon>
        <taxon>Alligatoridae</taxon>
        <taxon>Alligatorinae</taxon>
        <taxon>Alligator</taxon>
    </lineage>
</organism>
<keyword evidence="4" id="KW-1185">Reference proteome</keyword>
<dbReference type="EMBL" id="AKHW03003120">
    <property type="protein sequence ID" value="KYO35720.1"/>
    <property type="molecule type" value="Genomic_DNA"/>
</dbReference>
<feature type="domain" description="Anti-proliferative protein" evidence="2">
    <location>
        <begin position="1"/>
        <end position="108"/>
    </location>
</feature>
<reference evidence="3 4" key="1">
    <citation type="journal article" date="2012" name="Genome Biol.">
        <title>Sequencing three crocodilian genomes to illuminate the evolution of archosaurs and amniotes.</title>
        <authorList>
            <person name="St John J.A."/>
            <person name="Braun E.L."/>
            <person name="Isberg S.R."/>
            <person name="Miles L.G."/>
            <person name="Chong A.Y."/>
            <person name="Gongora J."/>
            <person name="Dalzell P."/>
            <person name="Moran C."/>
            <person name="Bed'hom B."/>
            <person name="Abzhanov A."/>
            <person name="Burgess S.C."/>
            <person name="Cooksey A.M."/>
            <person name="Castoe T.A."/>
            <person name="Crawford N.G."/>
            <person name="Densmore L.D."/>
            <person name="Drew J.C."/>
            <person name="Edwards S.V."/>
            <person name="Faircloth B.C."/>
            <person name="Fujita M.K."/>
            <person name="Greenwold M.J."/>
            <person name="Hoffmann F.G."/>
            <person name="Howard J.M."/>
            <person name="Iguchi T."/>
            <person name="Janes D.E."/>
            <person name="Khan S.Y."/>
            <person name="Kohno S."/>
            <person name="de Koning A.J."/>
            <person name="Lance S.L."/>
            <person name="McCarthy F.M."/>
            <person name="McCormack J.E."/>
            <person name="Merchant M.E."/>
            <person name="Peterson D.G."/>
            <person name="Pollock D.D."/>
            <person name="Pourmand N."/>
            <person name="Raney B.J."/>
            <person name="Roessler K.A."/>
            <person name="Sanford J.R."/>
            <person name="Sawyer R.H."/>
            <person name="Schmidt C.J."/>
            <person name="Triplett E.W."/>
            <person name="Tuberville T.D."/>
            <person name="Venegas-Anaya M."/>
            <person name="Howard J.T."/>
            <person name="Jarvis E.D."/>
            <person name="Guillette L.J.Jr."/>
            <person name="Glenn T.C."/>
            <person name="Green R.E."/>
            <person name="Ray D.A."/>
        </authorList>
    </citation>
    <scope>NUCLEOTIDE SEQUENCE [LARGE SCALE GENOMIC DNA]</scope>
    <source>
        <strain evidence="3">KSC_2009_1</strain>
    </source>
</reference>
<gene>
    <name evidence="3" type="primary">BTG4</name>
    <name evidence="3" type="ORF">Y1Q_0010160</name>
</gene>
<evidence type="ECO:0000313" key="3">
    <source>
        <dbReference type="EMBL" id="KYO35720.1"/>
    </source>
</evidence>
<accession>A0A151NG43</accession>
<proteinExistence type="inferred from homology"/>
<dbReference type="PhylomeDB" id="A0A151NG43"/>
<dbReference type="Proteomes" id="UP000050525">
    <property type="component" value="Unassembled WGS sequence"/>
</dbReference>